<dbReference type="EC" id="2.1.1.-" evidence="8"/>
<accession>A0A1G5IQR5</accession>
<dbReference type="AlphaFoldDB" id="A0A1G5IQR5"/>
<sequence>MTKTKTPRTSSAPPLPLNQILAGDCIEIMNGLPAGSVDLIFADPPYNLQLKGELHRPDHSRVDAVDDHWDQFSTFAAYDSFTRDWLAAARRLLKPNGAIWVIGSYHNIFRVGAELQNQGFWIMNDVIWRKTNPMPNFRGKRLTNAHETLIWAAKSESSKYTFNYEALKSLNEGVQMRSDWVLPICNGGERLKDAAGEKAHPTQKPESLLHRVIVGTTNPGDVVLDPFFGTGTTGAVAKMLGRDFIGIEREEAYREVAARRLSRVRRFDAEAIATTRAKRAEPRVPFGQVIERGMLRPGEELFSIGNRHKAKVRADGSLIGNDVKGSIHQVGAALEGAPSCNGWTYWHFRREGRMIPLDILRQQIRAEMEGEAPRPN</sequence>
<feature type="domain" description="DNA methylase N-4/N-6" evidence="9">
    <location>
        <begin position="37"/>
        <end position="258"/>
    </location>
</feature>
<dbReference type="GO" id="GO:0005737">
    <property type="term" value="C:cytoplasm"/>
    <property type="evidence" value="ECO:0007669"/>
    <property type="project" value="TreeGrafter"/>
</dbReference>
<dbReference type="STRING" id="336292.SAMN05660710_02765"/>
<dbReference type="InterPro" id="IPR029063">
    <property type="entry name" value="SAM-dependent_MTases_sf"/>
</dbReference>
<dbReference type="FunFam" id="3.40.50.150:FF:000276">
    <property type="entry name" value="Methyltransferase"/>
    <property type="match status" value="1"/>
</dbReference>
<feature type="domain" description="RAMA" evidence="10">
    <location>
        <begin position="272"/>
        <end position="368"/>
    </location>
</feature>
<keyword evidence="2 11" id="KW-0489">Methyltransferase</keyword>
<dbReference type="GO" id="GO:0009007">
    <property type="term" value="F:site-specific DNA-methyltransferase (adenine-specific) activity"/>
    <property type="evidence" value="ECO:0007669"/>
    <property type="project" value="UniProtKB-EC"/>
</dbReference>
<comment type="catalytic activity">
    <reaction evidence="7">
        <text>a 2'-deoxyadenosine in DNA + S-adenosyl-L-methionine = an N(6)-methyl-2'-deoxyadenosine in DNA + S-adenosyl-L-homocysteine + H(+)</text>
        <dbReference type="Rhea" id="RHEA:15197"/>
        <dbReference type="Rhea" id="RHEA-COMP:12418"/>
        <dbReference type="Rhea" id="RHEA-COMP:12419"/>
        <dbReference type="ChEBI" id="CHEBI:15378"/>
        <dbReference type="ChEBI" id="CHEBI:57856"/>
        <dbReference type="ChEBI" id="CHEBI:59789"/>
        <dbReference type="ChEBI" id="CHEBI:90615"/>
        <dbReference type="ChEBI" id="CHEBI:90616"/>
        <dbReference type="EC" id="2.1.1.72"/>
    </reaction>
</comment>
<evidence type="ECO:0000256" key="1">
    <source>
        <dbReference type="ARBA" id="ARBA00006594"/>
    </source>
</evidence>
<evidence type="ECO:0000313" key="12">
    <source>
        <dbReference type="Proteomes" id="UP000199502"/>
    </source>
</evidence>
<dbReference type="Proteomes" id="UP000199502">
    <property type="component" value="Unassembled WGS sequence"/>
</dbReference>
<keyword evidence="3" id="KW-0808">Transferase</keyword>
<keyword evidence="6" id="KW-0238">DNA-binding</keyword>
<comment type="similarity">
    <text evidence="1 8">Belongs to the N(4)/N(6)-methyltransferase family.</text>
</comment>
<dbReference type="SUPFAM" id="SSF53335">
    <property type="entry name" value="S-adenosyl-L-methionine-dependent methyltransferases"/>
    <property type="match status" value="1"/>
</dbReference>
<dbReference type="Gene3D" id="3.40.50.150">
    <property type="entry name" value="Vaccinia Virus protein VP39"/>
    <property type="match status" value="1"/>
</dbReference>
<evidence type="ECO:0000259" key="10">
    <source>
        <dbReference type="Pfam" id="PF18755"/>
    </source>
</evidence>
<dbReference type="OrthoDB" id="9800801at2"/>
<protein>
    <recommendedName>
        <fullName evidence="8">Methyltransferase</fullName>
        <ecNumber evidence="8">2.1.1.-</ecNumber>
    </recommendedName>
</protein>
<dbReference type="PANTHER" id="PTHR13370:SF3">
    <property type="entry name" value="TRNA (GUANINE(10)-N2)-METHYLTRANSFERASE HOMOLOG"/>
    <property type="match status" value="1"/>
</dbReference>
<keyword evidence="4" id="KW-0949">S-adenosyl-L-methionine</keyword>
<evidence type="ECO:0000256" key="5">
    <source>
        <dbReference type="ARBA" id="ARBA00022705"/>
    </source>
</evidence>
<proteinExistence type="inferred from homology"/>
<organism evidence="11 12">
    <name type="scientific">Paracoccus tibetensis</name>
    <dbReference type="NCBI Taxonomy" id="336292"/>
    <lineage>
        <taxon>Bacteria</taxon>
        <taxon>Pseudomonadati</taxon>
        <taxon>Pseudomonadota</taxon>
        <taxon>Alphaproteobacteria</taxon>
        <taxon>Rhodobacterales</taxon>
        <taxon>Paracoccaceae</taxon>
        <taxon>Paracoccus</taxon>
    </lineage>
</organism>
<gene>
    <name evidence="11" type="ORF">SAMN05660710_02765</name>
</gene>
<keyword evidence="5" id="KW-0235">DNA replication</keyword>
<dbReference type="RefSeq" id="WP_090745694.1">
    <property type="nucleotide sequence ID" value="NZ_FMVT01000009.1"/>
</dbReference>
<dbReference type="PRINTS" id="PR00508">
    <property type="entry name" value="S21N4MTFRASE"/>
</dbReference>
<evidence type="ECO:0000256" key="6">
    <source>
        <dbReference type="ARBA" id="ARBA00023125"/>
    </source>
</evidence>
<dbReference type="GO" id="GO:0032259">
    <property type="term" value="P:methylation"/>
    <property type="evidence" value="ECO:0007669"/>
    <property type="project" value="UniProtKB-KW"/>
</dbReference>
<reference evidence="11 12" key="1">
    <citation type="submission" date="2016-10" db="EMBL/GenBank/DDBJ databases">
        <authorList>
            <person name="de Groot N.N."/>
        </authorList>
    </citation>
    <scope>NUCLEOTIDE SEQUENCE [LARGE SCALE GENOMIC DNA]</scope>
    <source>
        <strain evidence="11 12">CGMCC 1.8925</strain>
    </source>
</reference>
<evidence type="ECO:0000256" key="4">
    <source>
        <dbReference type="ARBA" id="ARBA00022691"/>
    </source>
</evidence>
<dbReference type="InterPro" id="IPR002941">
    <property type="entry name" value="DNA_methylase_N4/N6"/>
</dbReference>
<evidence type="ECO:0000313" key="11">
    <source>
        <dbReference type="EMBL" id="SCY78363.1"/>
    </source>
</evidence>
<dbReference type="PROSITE" id="PS00092">
    <property type="entry name" value="N6_MTASE"/>
    <property type="match status" value="1"/>
</dbReference>
<dbReference type="InterPro" id="IPR040843">
    <property type="entry name" value="RAMA"/>
</dbReference>
<evidence type="ECO:0000256" key="2">
    <source>
        <dbReference type="ARBA" id="ARBA00022603"/>
    </source>
</evidence>
<dbReference type="Pfam" id="PF18755">
    <property type="entry name" value="RAMA"/>
    <property type="match status" value="1"/>
</dbReference>
<dbReference type="GO" id="GO:0003677">
    <property type="term" value="F:DNA binding"/>
    <property type="evidence" value="ECO:0007669"/>
    <property type="project" value="UniProtKB-KW"/>
</dbReference>
<dbReference type="InterPro" id="IPR001091">
    <property type="entry name" value="RM_Methyltransferase"/>
</dbReference>
<dbReference type="EMBL" id="FMVT01000009">
    <property type="protein sequence ID" value="SCY78363.1"/>
    <property type="molecule type" value="Genomic_DNA"/>
</dbReference>
<evidence type="ECO:0000256" key="8">
    <source>
        <dbReference type="RuleBase" id="RU362026"/>
    </source>
</evidence>
<evidence type="ECO:0000256" key="7">
    <source>
        <dbReference type="ARBA" id="ARBA00047942"/>
    </source>
</evidence>
<evidence type="ECO:0000256" key="3">
    <source>
        <dbReference type="ARBA" id="ARBA00022679"/>
    </source>
</evidence>
<keyword evidence="12" id="KW-1185">Reference proteome</keyword>
<dbReference type="GO" id="GO:0008170">
    <property type="term" value="F:N-methyltransferase activity"/>
    <property type="evidence" value="ECO:0007669"/>
    <property type="project" value="InterPro"/>
</dbReference>
<dbReference type="Pfam" id="PF01555">
    <property type="entry name" value="N6_N4_Mtase"/>
    <property type="match status" value="1"/>
</dbReference>
<dbReference type="GO" id="GO:0006260">
    <property type="term" value="P:DNA replication"/>
    <property type="evidence" value="ECO:0007669"/>
    <property type="project" value="UniProtKB-KW"/>
</dbReference>
<name>A0A1G5IQR5_9RHOB</name>
<dbReference type="InterPro" id="IPR002052">
    <property type="entry name" value="DNA_methylase_N6_adenine_CS"/>
</dbReference>
<dbReference type="PANTHER" id="PTHR13370">
    <property type="entry name" value="RNA METHYLASE-RELATED"/>
    <property type="match status" value="1"/>
</dbReference>
<evidence type="ECO:0000259" key="9">
    <source>
        <dbReference type="Pfam" id="PF01555"/>
    </source>
</evidence>